<dbReference type="InterPro" id="IPR053061">
    <property type="entry name" value="AN1-type_zinc_finger"/>
</dbReference>
<feature type="region of interest" description="Disordered" evidence="5">
    <location>
        <begin position="231"/>
        <end position="251"/>
    </location>
</feature>
<proteinExistence type="predicted"/>
<name>A0A093QZS4_PHACA</name>
<dbReference type="SMART" id="SM00154">
    <property type="entry name" value="ZnF_AN1"/>
    <property type="match status" value="1"/>
</dbReference>
<gene>
    <name evidence="7" type="ORF">N336_06174</name>
</gene>
<evidence type="ECO:0000256" key="3">
    <source>
        <dbReference type="ARBA" id="ARBA00022833"/>
    </source>
</evidence>
<sequence length="596" mass="65134">VPVEDPIREMAEYMDPSRDEIWEKGPSNKQVTFLVYREGDQLNFFRVVDRGDGTLTPLSESLSGGSVYNLYADDEDETEASPSGQQIIENSITMNKMKLLKAKMENMNLSKKPKKTVKVKPRPPMAPRPSSGSVAAARHRFLRVLPHIGQSCLPPPGNSYPSESSQNALSALATLATAGRTMPSTTNDFKEDDTWQSNSWSQSVSSIRLPPKISRVELENAKLPTNSILTPVSSLPANSEKAPENATSASEEDAVLFPNLTNVDLYGTEEKLLPETDAFDLLTEASTTEHCSEIYDTGKVNPELELSDGDEESKVVEQHRKPLSKVLGTAAMGAGLLSTRELSPQKNLLLSPLRYSAQVARHSSLKPQTQPKCFETGNLRSTASPNVLRSLEVHSIADSSFSRTTRFHSVKVESLGKRPDVISKAEARDIADMANKASKEPVSSVSNLGFLASLARSANRESLQSSCGTGRFRTSGIALPTNQHFQEESFRKTAPPNEAAEYILSAHGLGMNGSEATHLPPVNGSIQAKKKITKHCFLCGKKTGLATSYECRCGNNFCATHRYAETHTCTYDYKSAGRRYLQETNPVVSAPKLPKI</sequence>
<feature type="region of interest" description="Disordered" evidence="5">
    <location>
        <begin position="181"/>
        <end position="201"/>
    </location>
</feature>
<evidence type="ECO:0000259" key="6">
    <source>
        <dbReference type="PROSITE" id="PS51039"/>
    </source>
</evidence>
<dbReference type="PROSITE" id="PS51039">
    <property type="entry name" value="ZF_AN1"/>
    <property type="match status" value="1"/>
</dbReference>
<evidence type="ECO:0000256" key="5">
    <source>
        <dbReference type="SAM" id="MobiDB-lite"/>
    </source>
</evidence>
<feature type="region of interest" description="Disordered" evidence="5">
    <location>
        <begin position="112"/>
        <end position="134"/>
    </location>
</feature>
<dbReference type="SUPFAM" id="SSF118310">
    <property type="entry name" value="AN1-like Zinc finger"/>
    <property type="match status" value="1"/>
</dbReference>
<evidence type="ECO:0000313" key="7">
    <source>
        <dbReference type="EMBL" id="KFW94031.1"/>
    </source>
</evidence>
<keyword evidence="8" id="KW-1185">Reference proteome</keyword>
<evidence type="ECO:0000313" key="8">
    <source>
        <dbReference type="Proteomes" id="UP000053238"/>
    </source>
</evidence>
<dbReference type="InterPro" id="IPR035896">
    <property type="entry name" value="AN1-like_Znf"/>
</dbReference>
<evidence type="ECO:0000256" key="2">
    <source>
        <dbReference type="ARBA" id="ARBA00022771"/>
    </source>
</evidence>
<organism evidence="7 8">
    <name type="scientific">Phalacrocorax carbo</name>
    <name type="common">Great cormorant</name>
    <name type="synonym">Pelecanus carbo</name>
    <dbReference type="NCBI Taxonomy" id="9209"/>
    <lineage>
        <taxon>Eukaryota</taxon>
        <taxon>Metazoa</taxon>
        <taxon>Chordata</taxon>
        <taxon>Craniata</taxon>
        <taxon>Vertebrata</taxon>
        <taxon>Euteleostomi</taxon>
        <taxon>Archelosauria</taxon>
        <taxon>Archosauria</taxon>
        <taxon>Dinosauria</taxon>
        <taxon>Saurischia</taxon>
        <taxon>Theropoda</taxon>
        <taxon>Coelurosauria</taxon>
        <taxon>Aves</taxon>
        <taxon>Neognathae</taxon>
        <taxon>Neoaves</taxon>
        <taxon>Aequornithes</taxon>
        <taxon>Suliformes</taxon>
        <taxon>Phalacrocoracidae</taxon>
        <taxon>Phalacrocorax</taxon>
    </lineage>
</organism>
<feature type="domain" description="AN1-type" evidence="6">
    <location>
        <begin position="530"/>
        <end position="577"/>
    </location>
</feature>
<keyword evidence="2 4" id="KW-0863">Zinc-finger</keyword>
<dbReference type="GO" id="GO:0008270">
    <property type="term" value="F:zinc ion binding"/>
    <property type="evidence" value="ECO:0007669"/>
    <property type="project" value="UniProtKB-KW"/>
</dbReference>
<protein>
    <submittedName>
        <fullName evidence="7">AN1-type zinc finger protein 4</fullName>
    </submittedName>
</protein>
<feature type="non-terminal residue" evidence="7">
    <location>
        <position position="596"/>
    </location>
</feature>
<dbReference type="Proteomes" id="UP000053238">
    <property type="component" value="Unassembled WGS sequence"/>
</dbReference>
<dbReference type="EMBL" id="KL440313">
    <property type="protein sequence ID" value="KFW94031.1"/>
    <property type="molecule type" value="Genomic_DNA"/>
</dbReference>
<keyword evidence="1" id="KW-0479">Metal-binding</keyword>
<evidence type="ECO:0000256" key="1">
    <source>
        <dbReference type="ARBA" id="ARBA00022723"/>
    </source>
</evidence>
<dbReference type="PANTHER" id="PTHR46728">
    <property type="entry name" value="AN1-TYPE ZINC FINGER PROTEIN 4"/>
    <property type="match status" value="1"/>
</dbReference>
<keyword evidence="3" id="KW-0862">Zinc</keyword>
<dbReference type="Pfam" id="PF01428">
    <property type="entry name" value="zf-AN1"/>
    <property type="match status" value="1"/>
</dbReference>
<dbReference type="AlphaFoldDB" id="A0A093QZS4"/>
<evidence type="ECO:0000256" key="4">
    <source>
        <dbReference type="PROSITE-ProRule" id="PRU00449"/>
    </source>
</evidence>
<dbReference type="Gene3D" id="4.10.1110.10">
    <property type="entry name" value="AN1-like Zinc finger"/>
    <property type="match status" value="1"/>
</dbReference>
<reference evidence="7 8" key="1">
    <citation type="submission" date="2014-04" db="EMBL/GenBank/DDBJ databases">
        <title>Genome evolution of avian class.</title>
        <authorList>
            <person name="Zhang G."/>
            <person name="Li C."/>
        </authorList>
    </citation>
    <scope>NUCLEOTIDE SEQUENCE [LARGE SCALE GENOMIC DNA]</scope>
    <source>
        <strain evidence="7">BGI_N336</strain>
    </source>
</reference>
<accession>A0A093QZS4</accession>
<feature type="compositionally biased region" description="Basic residues" evidence="5">
    <location>
        <begin position="112"/>
        <end position="121"/>
    </location>
</feature>
<dbReference type="PANTHER" id="PTHR46728:SF1">
    <property type="entry name" value="AN1-TYPE ZINC FINGER PROTEIN 4"/>
    <property type="match status" value="1"/>
</dbReference>
<feature type="non-terminal residue" evidence="7">
    <location>
        <position position="1"/>
    </location>
</feature>
<dbReference type="InterPro" id="IPR000058">
    <property type="entry name" value="Znf_AN1"/>
</dbReference>